<dbReference type="InterPro" id="IPR001082">
    <property type="entry name" value="Pilin"/>
</dbReference>
<dbReference type="NCBIfam" id="TIGR02532">
    <property type="entry name" value="IV_pilin_GFxxxE"/>
    <property type="match status" value="1"/>
</dbReference>
<dbReference type="RefSeq" id="WP_114996179.1">
    <property type="nucleotide sequence ID" value="NZ_CABMOB010000001.1"/>
</dbReference>
<dbReference type="PROSITE" id="PS00409">
    <property type="entry name" value="PROKAR_NTER_METHYL"/>
    <property type="match status" value="1"/>
</dbReference>
<feature type="transmembrane region" description="Helical" evidence="5">
    <location>
        <begin position="12"/>
        <end position="30"/>
    </location>
</feature>
<comment type="subunit">
    <text evidence="2">The pili are polar flexible filaments of about 5.4 nanometers diameter and 2.5 micrometers average length; they consist of only a single polypeptide chain arranged in a helical configuration of five subunits per turn in the assembled pilus.</text>
</comment>
<dbReference type="SUPFAM" id="SSF54523">
    <property type="entry name" value="Pili subunits"/>
    <property type="match status" value="1"/>
</dbReference>
<sequence length="148" mass="15690">MKKQQGFSLIELLIVVAIIGALTAIAIPAYESYTKKSDATAGVATLKSLLTNIDLYTQNNEFPANSDANWTSIGGAKDMTALGTLALAQISSEGDNPEVTGGTITLTFNENTSLDTKRVQYQKSTSGWKCVHDTGVKDLKSCTLGSPL</sequence>
<dbReference type="PANTHER" id="PTHR30093">
    <property type="entry name" value="GENERAL SECRETION PATHWAY PROTEIN G"/>
    <property type="match status" value="1"/>
</dbReference>
<dbReference type="InterPro" id="IPR045584">
    <property type="entry name" value="Pilin-like"/>
</dbReference>
<evidence type="ECO:0000313" key="6">
    <source>
        <dbReference type="EMBL" id="STO56405.1"/>
    </source>
</evidence>
<evidence type="ECO:0000256" key="5">
    <source>
        <dbReference type="SAM" id="Phobius"/>
    </source>
</evidence>
<organism evidence="6 7">
    <name type="scientific">Grimontia hollisae</name>
    <name type="common">Vibrio hollisae</name>
    <dbReference type="NCBI Taxonomy" id="673"/>
    <lineage>
        <taxon>Bacteria</taxon>
        <taxon>Pseudomonadati</taxon>
        <taxon>Pseudomonadota</taxon>
        <taxon>Gammaproteobacteria</taxon>
        <taxon>Vibrionales</taxon>
        <taxon>Vibrionaceae</taxon>
        <taxon>Grimontia</taxon>
    </lineage>
</organism>
<dbReference type="PANTHER" id="PTHR30093:SF34">
    <property type="entry name" value="PREPILIN PEPTIDASE-DEPENDENT PROTEIN D"/>
    <property type="match status" value="1"/>
</dbReference>
<dbReference type="InterPro" id="IPR012902">
    <property type="entry name" value="N_methyl_site"/>
</dbReference>
<evidence type="ECO:0000256" key="3">
    <source>
        <dbReference type="ARBA" id="ARBA00022481"/>
    </source>
</evidence>
<dbReference type="GO" id="GO:0015628">
    <property type="term" value="P:protein secretion by the type II secretion system"/>
    <property type="evidence" value="ECO:0007669"/>
    <property type="project" value="InterPro"/>
</dbReference>
<dbReference type="Gene3D" id="3.30.700.10">
    <property type="entry name" value="Glycoprotein, Type 4 Pilin"/>
    <property type="match status" value="1"/>
</dbReference>
<name>A0A377HKY3_GRIHO</name>
<keyword evidence="5" id="KW-1133">Transmembrane helix</keyword>
<protein>
    <submittedName>
        <fullName evidence="6">Serogroup A1</fullName>
    </submittedName>
</protein>
<keyword evidence="4" id="KW-0281">Fimbrium</keyword>
<dbReference type="Pfam" id="PF07963">
    <property type="entry name" value="N_methyl"/>
    <property type="match status" value="1"/>
</dbReference>
<evidence type="ECO:0000256" key="2">
    <source>
        <dbReference type="ARBA" id="ARBA00011156"/>
    </source>
</evidence>
<evidence type="ECO:0000313" key="7">
    <source>
        <dbReference type="Proteomes" id="UP000254512"/>
    </source>
</evidence>
<evidence type="ECO:0000256" key="1">
    <source>
        <dbReference type="ARBA" id="ARBA00005233"/>
    </source>
</evidence>
<keyword evidence="5" id="KW-0472">Membrane</keyword>
<dbReference type="Proteomes" id="UP000254512">
    <property type="component" value="Unassembled WGS sequence"/>
</dbReference>
<dbReference type="GO" id="GO:0007155">
    <property type="term" value="P:cell adhesion"/>
    <property type="evidence" value="ECO:0007669"/>
    <property type="project" value="InterPro"/>
</dbReference>
<dbReference type="Pfam" id="PF00114">
    <property type="entry name" value="Pilin"/>
    <property type="match status" value="1"/>
</dbReference>
<keyword evidence="3" id="KW-0488">Methylation</keyword>
<gene>
    <name evidence="6" type="primary">fimA</name>
    <name evidence="6" type="ORF">NCTC11645_00744</name>
</gene>
<accession>A0A377HKY3</accession>
<reference evidence="6 7" key="1">
    <citation type="submission" date="2018-06" db="EMBL/GenBank/DDBJ databases">
        <authorList>
            <consortium name="Pathogen Informatics"/>
            <person name="Doyle S."/>
        </authorList>
    </citation>
    <scope>NUCLEOTIDE SEQUENCE [LARGE SCALE GENOMIC DNA]</scope>
    <source>
        <strain evidence="6 7">NCTC11645</strain>
    </source>
</reference>
<dbReference type="GO" id="GO:0009289">
    <property type="term" value="C:pilus"/>
    <property type="evidence" value="ECO:0007669"/>
    <property type="project" value="InterPro"/>
</dbReference>
<dbReference type="EMBL" id="UGHD01000002">
    <property type="protein sequence ID" value="STO56405.1"/>
    <property type="molecule type" value="Genomic_DNA"/>
</dbReference>
<comment type="similarity">
    <text evidence="1 4">Belongs to the N-Me-Phe pilin family.</text>
</comment>
<keyword evidence="5" id="KW-0812">Transmembrane</keyword>
<dbReference type="GO" id="GO:0015627">
    <property type="term" value="C:type II protein secretion system complex"/>
    <property type="evidence" value="ECO:0007669"/>
    <property type="project" value="InterPro"/>
</dbReference>
<evidence type="ECO:0000256" key="4">
    <source>
        <dbReference type="RuleBase" id="RU000389"/>
    </source>
</evidence>
<dbReference type="AlphaFoldDB" id="A0A377HKY3"/>
<dbReference type="InterPro" id="IPR000983">
    <property type="entry name" value="Bac_GSPG_pilin"/>
</dbReference>
<proteinExistence type="inferred from homology"/>
<dbReference type="PRINTS" id="PR00813">
    <property type="entry name" value="BCTERIALGSPG"/>
</dbReference>